<dbReference type="InterPro" id="IPR018948">
    <property type="entry name" value="GTP-bd_TrmE_N"/>
</dbReference>
<reference evidence="9" key="1">
    <citation type="journal article" date="2014" name="Int. J. Syst. Evol. Microbiol.">
        <title>Complete genome of a new Firmicutes species belonging to the dominant human colonic microbiota ('Ruminococcus bicirculans') reveals two chromosomes and a selective capacity to utilize plant glucans.</title>
        <authorList>
            <consortium name="NISC Comparative Sequencing Program"/>
            <person name="Wegmann U."/>
            <person name="Louis P."/>
            <person name="Goesmann A."/>
            <person name="Henrissat B."/>
            <person name="Duncan S.H."/>
            <person name="Flint H.J."/>
        </authorList>
    </citation>
    <scope>NUCLEOTIDE SEQUENCE</scope>
    <source>
        <strain evidence="9">NBRC 107169</strain>
    </source>
</reference>
<feature type="binding site" evidence="6">
    <location>
        <position position="252"/>
    </location>
    <ligand>
        <name>K(+)</name>
        <dbReference type="ChEBI" id="CHEBI:29103"/>
    </ligand>
</feature>
<comment type="subcellular location">
    <subcellularLocation>
        <location evidence="6">Cytoplasm</location>
    </subcellularLocation>
</comment>
<dbReference type="Gene3D" id="1.20.120.430">
    <property type="entry name" value="tRNA modification GTPase MnmE domain 2"/>
    <property type="match status" value="1"/>
</dbReference>
<keyword evidence="2 6" id="KW-0819">tRNA processing</keyword>
<name>A0ABQ5UP68_9HYPH</name>
<dbReference type="Gene3D" id="3.40.50.300">
    <property type="entry name" value="P-loop containing nucleotide triphosphate hydrolases"/>
    <property type="match status" value="1"/>
</dbReference>
<dbReference type="PANTHER" id="PTHR42714">
    <property type="entry name" value="TRNA MODIFICATION GTPASE GTPBP3"/>
    <property type="match status" value="1"/>
</dbReference>
<evidence type="ECO:0000259" key="8">
    <source>
        <dbReference type="PROSITE" id="PS51709"/>
    </source>
</evidence>
<keyword evidence="6" id="KW-0378">Hydrolase</keyword>
<feature type="binding site" evidence="6">
    <location>
        <begin position="275"/>
        <end position="278"/>
    </location>
    <ligand>
        <name>GTP</name>
        <dbReference type="ChEBI" id="CHEBI:37565"/>
    </ligand>
</feature>
<comment type="caution">
    <text evidence="6">Lacks conserved residue(s) required for the propagation of feature annotation.</text>
</comment>
<evidence type="ECO:0000256" key="2">
    <source>
        <dbReference type="ARBA" id="ARBA00022694"/>
    </source>
</evidence>
<dbReference type="Pfam" id="PF12631">
    <property type="entry name" value="MnmE_helical"/>
    <property type="match status" value="1"/>
</dbReference>
<feature type="binding site" evidence="6">
    <location>
        <position position="250"/>
    </location>
    <ligand>
        <name>K(+)</name>
        <dbReference type="ChEBI" id="CHEBI:29103"/>
    </ligand>
</feature>
<dbReference type="CDD" id="cd14858">
    <property type="entry name" value="TrmE_N"/>
    <property type="match status" value="1"/>
</dbReference>
<dbReference type="EC" id="3.6.-.-" evidence="6"/>
<dbReference type="SUPFAM" id="SSF52540">
    <property type="entry name" value="P-loop containing nucleoside triphosphate hydrolases"/>
    <property type="match status" value="1"/>
</dbReference>
<dbReference type="Pfam" id="PF10396">
    <property type="entry name" value="TrmE_N"/>
    <property type="match status" value="1"/>
</dbReference>
<evidence type="ECO:0000313" key="10">
    <source>
        <dbReference type="Proteomes" id="UP001161405"/>
    </source>
</evidence>
<sequence length="438" mass="48055">MTQGQHQDTIVALSSGQLPSGVAVIRASGPGARTICAHFGILLPDARVAKFAKLISPIDGIVVDEGLVLFFPNPNSFSGEDLLELQLHGSRAVVQFVLDQMTALEHVRLAEPGEFTRRAFENGKLDLTRVEGIADLIDARTESQRRLAVSRMRGGLNDKIIDWRQQMLRLRAEIEARLDFSDEDDVPFDLPQNYLNELTALRSTINVELQSFDHGRMIREGVRVALVGKPNVGKSSLLNYLARSDTAIVTDVPGTTRDVIEVEIDLDGVLFVLADTAGVRETIDEVEQIGIERSIRSAKNADIVIGLTDDGTLPVGFDFDMVIGTKRDSRETTIECLDVNCEISVKSGEGIDELKRLLKACVYAEHDSRETGLISHARDKQALSLSIDALDRAANLVYAPELLAEELRISSYSLARLIGEVGTEDVLDELFSGFCIGK</sequence>
<evidence type="ECO:0000256" key="3">
    <source>
        <dbReference type="ARBA" id="ARBA00022741"/>
    </source>
</evidence>
<feature type="binding site" evidence="6">
    <location>
        <position position="231"/>
    </location>
    <ligand>
        <name>K(+)</name>
        <dbReference type="ChEBI" id="CHEBI:29103"/>
    </ligand>
</feature>
<feature type="binding site" evidence="6">
    <location>
        <position position="84"/>
    </location>
    <ligand>
        <name>(6S)-5-formyl-5,6,7,8-tetrahydrofolate</name>
        <dbReference type="ChEBI" id="CHEBI:57457"/>
    </ligand>
</feature>
<dbReference type="Gene3D" id="3.30.1360.120">
    <property type="entry name" value="Probable tRNA modification gtpase trme, domain 1"/>
    <property type="match status" value="1"/>
</dbReference>
<evidence type="ECO:0000256" key="1">
    <source>
        <dbReference type="ARBA" id="ARBA00011043"/>
    </source>
</evidence>
<dbReference type="Proteomes" id="UP001161405">
    <property type="component" value="Unassembled WGS sequence"/>
</dbReference>
<dbReference type="CDD" id="cd04164">
    <property type="entry name" value="trmE"/>
    <property type="match status" value="1"/>
</dbReference>
<keyword evidence="4 6" id="KW-0630">Potassium</keyword>
<dbReference type="SUPFAM" id="SSF116878">
    <property type="entry name" value="TrmE connector domain"/>
    <property type="match status" value="1"/>
</dbReference>
<feature type="binding site" evidence="6">
    <location>
        <begin position="231"/>
        <end position="236"/>
    </location>
    <ligand>
        <name>GTP</name>
        <dbReference type="ChEBI" id="CHEBI:37565"/>
    </ligand>
</feature>
<dbReference type="RefSeq" id="WP_284362619.1">
    <property type="nucleotide sequence ID" value="NZ_BSNI01000002.1"/>
</dbReference>
<reference evidence="9" key="2">
    <citation type="submission" date="2023-01" db="EMBL/GenBank/DDBJ databases">
        <title>Draft genome sequence of Maritalea porphyrae strain NBRC 107169.</title>
        <authorList>
            <person name="Sun Q."/>
            <person name="Mori K."/>
        </authorList>
    </citation>
    <scope>NUCLEOTIDE SEQUENCE</scope>
    <source>
        <strain evidence="9">NBRC 107169</strain>
    </source>
</reference>
<feature type="binding site" evidence="6">
    <location>
        <position position="235"/>
    </location>
    <ligand>
        <name>Mg(2+)</name>
        <dbReference type="ChEBI" id="CHEBI:18420"/>
    </ligand>
</feature>
<dbReference type="InterPro" id="IPR027266">
    <property type="entry name" value="TrmE/GcvT-like"/>
</dbReference>
<feature type="binding site" evidence="6">
    <location>
        <position position="256"/>
    </location>
    <ligand>
        <name>Mg(2+)</name>
        <dbReference type="ChEBI" id="CHEBI:18420"/>
    </ligand>
</feature>
<proteinExistence type="inferred from homology"/>
<dbReference type="InterPro" id="IPR027368">
    <property type="entry name" value="MnmE_dom2"/>
</dbReference>
<dbReference type="InterPro" id="IPR025867">
    <property type="entry name" value="MnmE_helical"/>
</dbReference>
<feature type="binding site" evidence="6">
    <location>
        <position position="438"/>
    </location>
    <ligand>
        <name>(6S)-5-formyl-5,6,7,8-tetrahydrofolate</name>
        <dbReference type="ChEBI" id="CHEBI:57457"/>
    </ligand>
</feature>
<dbReference type="InterPro" id="IPR027417">
    <property type="entry name" value="P-loop_NTPase"/>
</dbReference>
<evidence type="ECO:0000256" key="6">
    <source>
        <dbReference type="HAMAP-Rule" id="MF_00379"/>
    </source>
</evidence>
<keyword evidence="3 6" id="KW-0547">Nucleotide-binding</keyword>
<protein>
    <recommendedName>
        <fullName evidence="6">tRNA modification GTPase MnmE</fullName>
        <ecNumber evidence="6">3.6.-.-</ecNumber>
    </recommendedName>
</protein>
<evidence type="ECO:0000313" key="9">
    <source>
        <dbReference type="EMBL" id="GLQ16846.1"/>
    </source>
</evidence>
<comment type="caution">
    <text evidence="9">The sequence shown here is derived from an EMBL/GenBank/DDBJ whole genome shotgun (WGS) entry which is preliminary data.</text>
</comment>
<feature type="binding site" evidence="6">
    <location>
        <begin position="250"/>
        <end position="256"/>
    </location>
    <ligand>
        <name>GTP</name>
        <dbReference type="ChEBI" id="CHEBI:37565"/>
    </ligand>
</feature>
<dbReference type="PROSITE" id="PS51709">
    <property type="entry name" value="G_TRME"/>
    <property type="match status" value="1"/>
</dbReference>
<comment type="similarity">
    <text evidence="1 6 7">Belongs to the TRAFAC class TrmE-Era-EngA-EngB-Septin-like GTPase superfamily. TrmE GTPase family.</text>
</comment>
<dbReference type="PANTHER" id="PTHR42714:SF2">
    <property type="entry name" value="TRNA MODIFICATION GTPASE GTPBP3, MITOCHONDRIAL"/>
    <property type="match status" value="1"/>
</dbReference>
<keyword evidence="6" id="KW-0460">Magnesium</keyword>
<dbReference type="InterPro" id="IPR004520">
    <property type="entry name" value="GTPase_MnmE"/>
</dbReference>
<feature type="binding site" evidence="6">
    <location>
        <position position="255"/>
    </location>
    <ligand>
        <name>K(+)</name>
        <dbReference type="ChEBI" id="CHEBI:29103"/>
    </ligand>
</feature>
<dbReference type="NCBIfam" id="TIGR00231">
    <property type="entry name" value="small_GTP"/>
    <property type="match status" value="1"/>
</dbReference>
<dbReference type="InterPro" id="IPR006073">
    <property type="entry name" value="GTP-bd"/>
</dbReference>
<keyword evidence="6" id="KW-0963">Cytoplasm</keyword>
<evidence type="ECO:0000256" key="7">
    <source>
        <dbReference type="RuleBase" id="RU003313"/>
    </source>
</evidence>
<comment type="cofactor">
    <cofactor evidence="6">
        <name>K(+)</name>
        <dbReference type="ChEBI" id="CHEBI:29103"/>
    </cofactor>
    <text evidence="6">Binds 1 potassium ion per subunit.</text>
</comment>
<comment type="function">
    <text evidence="6">Exhibits a very high intrinsic GTPase hydrolysis rate. Involved in the addition of a carboxymethylaminomethyl (cmnm) group at the wobble position (U34) of certain tRNAs, forming tRNA-cmnm(5)s(2)U34.</text>
</comment>
<feature type="binding site" evidence="6">
    <location>
        <position position="26"/>
    </location>
    <ligand>
        <name>(6S)-5-formyl-5,6,7,8-tetrahydrofolate</name>
        <dbReference type="ChEBI" id="CHEBI:57457"/>
    </ligand>
</feature>
<keyword evidence="6" id="KW-0479">Metal-binding</keyword>
<dbReference type="NCBIfam" id="TIGR00450">
    <property type="entry name" value="mnmE_trmE_thdF"/>
    <property type="match status" value="1"/>
</dbReference>
<organism evidence="9 10">
    <name type="scientific">Maritalea porphyrae</name>
    <dbReference type="NCBI Taxonomy" id="880732"/>
    <lineage>
        <taxon>Bacteria</taxon>
        <taxon>Pseudomonadati</taxon>
        <taxon>Pseudomonadota</taxon>
        <taxon>Alphaproteobacteria</taxon>
        <taxon>Hyphomicrobiales</taxon>
        <taxon>Devosiaceae</taxon>
        <taxon>Maritalea</taxon>
    </lineage>
</organism>
<dbReference type="Pfam" id="PF01926">
    <property type="entry name" value="MMR_HSR1"/>
    <property type="match status" value="1"/>
</dbReference>
<keyword evidence="5 6" id="KW-0342">GTP-binding</keyword>
<comment type="subunit">
    <text evidence="6">Homodimer. Heterotetramer of two MnmE and two MnmG subunits.</text>
</comment>
<dbReference type="InterPro" id="IPR031168">
    <property type="entry name" value="G_TrmE"/>
</dbReference>
<feature type="domain" description="TrmE-type G" evidence="8">
    <location>
        <begin position="221"/>
        <end position="363"/>
    </location>
</feature>
<gene>
    <name evidence="6 9" type="primary">mnmE</name>
    <name evidence="6" type="synonym">trmE</name>
    <name evidence="9" type="ORF">GCM10007879_10950</name>
</gene>
<dbReference type="EMBL" id="BSNI01000002">
    <property type="protein sequence ID" value="GLQ16846.1"/>
    <property type="molecule type" value="Genomic_DNA"/>
</dbReference>
<keyword evidence="10" id="KW-1185">Reference proteome</keyword>
<evidence type="ECO:0000256" key="4">
    <source>
        <dbReference type="ARBA" id="ARBA00022958"/>
    </source>
</evidence>
<dbReference type="HAMAP" id="MF_00379">
    <property type="entry name" value="GTPase_MnmE"/>
    <property type="match status" value="1"/>
</dbReference>
<dbReference type="NCBIfam" id="NF003661">
    <property type="entry name" value="PRK05291.1-3"/>
    <property type="match status" value="1"/>
</dbReference>
<feature type="binding site" evidence="6">
    <location>
        <position position="124"/>
    </location>
    <ligand>
        <name>(6S)-5-formyl-5,6,7,8-tetrahydrofolate</name>
        <dbReference type="ChEBI" id="CHEBI:57457"/>
    </ligand>
</feature>
<accession>A0ABQ5UP68</accession>
<evidence type="ECO:0000256" key="5">
    <source>
        <dbReference type="ARBA" id="ARBA00023134"/>
    </source>
</evidence>
<dbReference type="InterPro" id="IPR005225">
    <property type="entry name" value="Small_GTP-bd"/>
</dbReference>